<dbReference type="Proteomes" id="UP001305414">
    <property type="component" value="Unassembled WGS sequence"/>
</dbReference>
<dbReference type="PANTHER" id="PTHR37543:SF1">
    <property type="entry name" value="CCCH ZINC FINGER DNA BINDING PROTEIN (AFU_ORTHOLOGUE AFUA_5G12760)"/>
    <property type="match status" value="1"/>
</dbReference>
<evidence type="ECO:0000259" key="4">
    <source>
        <dbReference type="PROSITE" id="PS50103"/>
    </source>
</evidence>
<keyword evidence="1" id="KW-0479">Metal-binding</keyword>
<dbReference type="InterPro" id="IPR057654">
    <property type="entry name" value="Znf-CCCH_tandem"/>
</dbReference>
<comment type="caution">
    <text evidence="5">The sequence shown here is derived from an EMBL/GenBank/DDBJ whole genome shotgun (WGS) entry which is preliminary data.</text>
</comment>
<keyword evidence="1" id="KW-0862">Zinc</keyword>
<dbReference type="GO" id="GO:0008270">
    <property type="term" value="F:zinc ion binding"/>
    <property type="evidence" value="ECO:0007669"/>
    <property type="project" value="UniProtKB-KW"/>
</dbReference>
<gene>
    <name evidence="5" type="ORF">RRF57_001992</name>
</gene>
<evidence type="ECO:0000256" key="3">
    <source>
        <dbReference type="SAM" id="MobiDB-lite"/>
    </source>
</evidence>
<proteinExistence type="predicted"/>
<feature type="region of interest" description="Disordered" evidence="3">
    <location>
        <begin position="341"/>
        <end position="368"/>
    </location>
</feature>
<dbReference type="InterPro" id="IPR057683">
    <property type="entry name" value="DUF7923"/>
</dbReference>
<feature type="coiled-coil region" evidence="2">
    <location>
        <begin position="52"/>
        <end position="86"/>
    </location>
</feature>
<feature type="compositionally biased region" description="Polar residues" evidence="3">
    <location>
        <begin position="350"/>
        <end position="362"/>
    </location>
</feature>
<keyword evidence="6" id="KW-1185">Reference proteome</keyword>
<organism evidence="5 6">
    <name type="scientific">Xylaria bambusicola</name>
    <dbReference type="NCBI Taxonomy" id="326684"/>
    <lineage>
        <taxon>Eukaryota</taxon>
        <taxon>Fungi</taxon>
        <taxon>Dikarya</taxon>
        <taxon>Ascomycota</taxon>
        <taxon>Pezizomycotina</taxon>
        <taxon>Sordariomycetes</taxon>
        <taxon>Xylariomycetidae</taxon>
        <taxon>Xylariales</taxon>
        <taxon>Xylariaceae</taxon>
        <taxon>Xylaria</taxon>
    </lineage>
</organism>
<protein>
    <recommendedName>
        <fullName evidence="4">C3H1-type domain-containing protein</fullName>
    </recommendedName>
</protein>
<keyword evidence="1" id="KW-0863">Zinc-finger</keyword>
<reference evidence="5 6" key="1">
    <citation type="submission" date="2023-10" db="EMBL/GenBank/DDBJ databases">
        <title>Draft genome sequence of Xylaria bambusicola isolate GMP-LS, the root and basal stem rot pathogen of sugarcane in Indonesia.</title>
        <authorList>
            <person name="Selvaraj P."/>
            <person name="Muralishankar V."/>
            <person name="Muruganantham S."/>
            <person name="Sp S."/>
            <person name="Haryani S."/>
            <person name="Lau K.J.X."/>
            <person name="Naqvi N.I."/>
        </authorList>
    </citation>
    <scope>NUCLEOTIDE SEQUENCE [LARGE SCALE GENOMIC DNA]</scope>
    <source>
        <strain evidence="5">GMP-LS</strain>
    </source>
</reference>
<evidence type="ECO:0000256" key="1">
    <source>
        <dbReference type="PROSITE-ProRule" id="PRU00723"/>
    </source>
</evidence>
<dbReference type="EMBL" id="JAWHQM010000003">
    <property type="protein sequence ID" value="KAK5626277.1"/>
    <property type="molecule type" value="Genomic_DNA"/>
</dbReference>
<dbReference type="Pfam" id="PF25543">
    <property type="entry name" value="zf-CCCH_tandem"/>
    <property type="match status" value="1"/>
</dbReference>
<dbReference type="PANTHER" id="PTHR37543">
    <property type="entry name" value="CCCH ZINC FINGER DNA BINDING PROTEIN (AFU_ORTHOLOGUE AFUA_5G12760)"/>
    <property type="match status" value="1"/>
</dbReference>
<keyword evidence="2" id="KW-0175">Coiled coil</keyword>
<evidence type="ECO:0000313" key="6">
    <source>
        <dbReference type="Proteomes" id="UP001305414"/>
    </source>
</evidence>
<evidence type="ECO:0000313" key="5">
    <source>
        <dbReference type="EMBL" id="KAK5626277.1"/>
    </source>
</evidence>
<dbReference type="AlphaFoldDB" id="A0AAN7UEL8"/>
<dbReference type="PROSITE" id="PS50103">
    <property type="entry name" value="ZF_C3H1"/>
    <property type="match status" value="1"/>
</dbReference>
<dbReference type="Pfam" id="PF25540">
    <property type="entry name" value="DUF7923"/>
    <property type="match status" value="1"/>
</dbReference>
<name>A0AAN7UEL8_9PEZI</name>
<feature type="domain" description="C3H1-type" evidence="4">
    <location>
        <begin position="436"/>
        <end position="464"/>
    </location>
</feature>
<sequence length="544" mass="61910">MSALNNVVNGRQPPSITETVLAQLNLYQQMDSDRYNLIQNMMQKIESDAIKISELELDLADQTQSRKQYREKYMELEAKMDSLKFQIREPFVVVLVDGDGAKFRDDLLRDHDQGAVKAARKLREAVKEANYGHDMPILVRVYANLNDLAKSLRMSDVIIRDESMHVFAEQFTNTHVDCDFINVGKGKENTDAKIRRLLDHYHKNAQCQKIFVACCHDNGYLHDLRQYAGNADNKIILIETTPAEPNFRSLDFPIRRFDDVFRSEPLNNETKRGAQYYPFRSRSPVQMVPGPIARPTQVPYFSPPSEAISLEPQEQRLPTPSTSSLIAPPVQTMTDSTITRDRLQPAPSSPDKSPAQSQAIPRTTNIITSGNGGTSISYATAGGTIDHQNVTVKLTKPKKSIKYALYNEDQHRIDEPTQHPPRSQAQATYQDKFQATKPKAFCNDHYLKGKCKRGANCDKEHEVELNPLEVAIHRYKARTSLCPQGPYCTDYECYLSHHCPRQPCGRGDQCPFYNTANWGDLHFTKEQLVPKTKWFEGVDFPELV</sequence>
<dbReference type="InterPro" id="IPR000571">
    <property type="entry name" value="Znf_CCCH"/>
</dbReference>
<feature type="zinc finger region" description="C3H1-type" evidence="1">
    <location>
        <begin position="436"/>
        <end position="464"/>
    </location>
</feature>
<accession>A0AAN7UEL8</accession>
<evidence type="ECO:0000256" key="2">
    <source>
        <dbReference type="SAM" id="Coils"/>
    </source>
</evidence>